<gene>
    <name evidence="2" type="ORF">GGQ63_002335</name>
</gene>
<keyword evidence="1" id="KW-0812">Transmembrane</keyword>
<evidence type="ECO:0000256" key="1">
    <source>
        <dbReference type="SAM" id="Phobius"/>
    </source>
</evidence>
<accession>A0A7W9FMA9</accession>
<evidence type="ECO:0000313" key="3">
    <source>
        <dbReference type="Proteomes" id="UP000523821"/>
    </source>
</evidence>
<comment type="caution">
    <text evidence="2">The sequence shown here is derived from an EMBL/GenBank/DDBJ whole genome shotgun (WGS) entry which is preliminary data.</text>
</comment>
<dbReference type="Proteomes" id="UP000523821">
    <property type="component" value="Unassembled WGS sequence"/>
</dbReference>
<protein>
    <submittedName>
        <fullName evidence="2">Uncharacterized protein (TIGR02588 family)</fullName>
    </submittedName>
</protein>
<dbReference type="RefSeq" id="WP_183855923.1">
    <property type="nucleotide sequence ID" value="NZ_JACHOO010000004.1"/>
</dbReference>
<dbReference type="EMBL" id="JACHOO010000004">
    <property type="protein sequence ID" value="MBB5753269.1"/>
    <property type="molecule type" value="Genomic_DNA"/>
</dbReference>
<sequence>MAGRDSEGKRDGKAPVGTSPVEWAAAAAGAVLLVATIAYLVHYGLTKPEGPPVIRVVVETVEPAGEGYRVGFTATNEGNGTAAELSIRGVLRAGGAEIEASTARIDFLPQESSRSGGLFFRRDPRALTLDLRAEGYVEP</sequence>
<dbReference type="AlphaFoldDB" id="A0A7W9FMA9"/>
<keyword evidence="3" id="KW-1185">Reference proteome</keyword>
<name>A0A7W9FMA9_9HYPH</name>
<keyword evidence="1" id="KW-0472">Membrane</keyword>
<feature type="transmembrane region" description="Helical" evidence="1">
    <location>
        <begin position="23"/>
        <end position="45"/>
    </location>
</feature>
<organism evidence="2 3">
    <name type="scientific">Prosthecomicrobium pneumaticum</name>
    <dbReference type="NCBI Taxonomy" id="81895"/>
    <lineage>
        <taxon>Bacteria</taxon>
        <taxon>Pseudomonadati</taxon>
        <taxon>Pseudomonadota</taxon>
        <taxon>Alphaproteobacteria</taxon>
        <taxon>Hyphomicrobiales</taxon>
        <taxon>Kaistiaceae</taxon>
        <taxon>Prosthecomicrobium</taxon>
    </lineage>
</organism>
<proteinExistence type="predicted"/>
<keyword evidence="1" id="KW-1133">Transmembrane helix</keyword>
<evidence type="ECO:0000313" key="2">
    <source>
        <dbReference type="EMBL" id="MBB5753269.1"/>
    </source>
</evidence>
<reference evidence="2 3" key="1">
    <citation type="submission" date="2020-08" db="EMBL/GenBank/DDBJ databases">
        <title>Genomic Encyclopedia of Type Strains, Phase IV (KMG-IV): sequencing the most valuable type-strain genomes for metagenomic binning, comparative biology and taxonomic classification.</title>
        <authorList>
            <person name="Goeker M."/>
        </authorList>
    </citation>
    <scope>NUCLEOTIDE SEQUENCE [LARGE SCALE GENOMIC DNA]</scope>
    <source>
        <strain evidence="2 3">DSM 16268</strain>
    </source>
</reference>